<dbReference type="HAMAP" id="MF_00316">
    <property type="entry name" value="MobA"/>
    <property type="match status" value="1"/>
</dbReference>
<comment type="function">
    <text evidence="8">Transfers a GMP moiety from GTP to Mo-molybdopterin (Mo-MPT) cofactor (Moco or molybdenum cofactor) to form Mo-molybdopterin guanine dinucleotide (Mo-MGD) cofactor.</text>
</comment>
<sequence length="197" mass="21286">MHKRLSDITGVVLVGGKSRRMGQDKAFLAVEGVPVIERILLALQGCFEHLLLVGDRPERFARYRLQVVPDSYPGSSLGGLYTGLQHAETDLIFVSSCDIPFPDPELIRLICAASASCDAVVPATAGGPEPLFALYRKSCLPLMQAALEAGQYRINAVLGQLNVRTIAPEQLAKLDPGGRALLNINTPQEYAACRLET</sequence>
<keyword evidence="2 8" id="KW-0808">Transferase</keyword>
<evidence type="ECO:0000256" key="5">
    <source>
        <dbReference type="ARBA" id="ARBA00022842"/>
    </source>
</evidence>
<evidence type="ECO:0000259" key="9">
    <source>
        <dbReference type="Pfam" id="PF12804"/>
    </source>
</evidence>
<comment type="subcellular location">
    <subcellularLocation>
        <location evidence="8">Cytoplasm</location>
    </subcellularLocation>
</comment>
<dbReference type="GO" id="GO:1902758">
    <property type="term" value="P:bis(molybdopterin guanine dinucleotide)molybdenum biosynthetic process"/>
    <property type="evidence" value="ECO:0007669"/>
    <property type="project" value="TreeGrafter"/>
</dbReference>
<comment type="caution">
    <text evidence="8">Lacks conserved residue(s) required for the propagation of feature annotation.</text>
</comment>
<dbReference type="eggNOG" id="COG0746">
    <property type="taxonomic scope" value="Bacteria"/>
</dbReference>
<protein>
    <recommendedName>
        <fullName evidence="8">Probable molybdenum cofactor guanylyltransferase</fullName>
        <shortName evidence="8">MoCo guanylyltransferase</shortName>
        <ecNumber evidence="8">2.7.7.77</ecNumber>
    </recommendedName>
    <alternativeName>
        <fullName evidence="8">GTP:molybdopterin guanylyltransferase</fullName>
    </alternativeName>
    <alternativeName>
        <fullName evidence="8">Mo-MPT guanylyltransferase</fullName>
    </alternativeName>
    <alternativeName>
        <fullName evidence="8">Molybdopterin guanylyltransferase</fullName>
    </alternativeName>
    <alternativeName>
        <fullName evidence="8">Molybdopterin-guanine dinucleotide synthase</fullName>
        <shortName evidence="8">MGD synthase</shortName>
    </alternativeName>
</protein>
<keyword evidence="11" id="KW-1185">Reference proteome</keyword>
<dbReference type="GO" id="GO:0046872">
    <property type="term" value="F:metal ion binding"/>
    <property type="evidence" value="ECO:0007669"/>
    <property type="project" value="UniProtKB-KW"/>
</dbReference>
<feature type="binding site" evidence="8">
    <location>
        <position position="70"/>
    </location>
    <ligand>
        <name>GTP</name>
        <dbReference type="ChEBI" id="CHEBI:37565"/>
    </ligand>
</feature>
<accession>B3E6Q4</accession>
<evidence type="ECO:0000256" key="8">
    <source>
        <dbReference type="HAMAP-Rule" id="MF_00316"/>
    </source>
</evidence>
<dbReference type="InterPro" id="IPR029044">
    <property type="entry name" value="Nucleotide-diphossugar_trans"/>
</dbReference>
<dbReference type="Proteomes" id="UP000002420">
    <property type="component" value="Chromosome"/>
</dbReference>
<reference evidence="10 11" key="1">
    <citation type="submission" date="2008-05" db="EMBL/GenBank/DDBJ databases">
        <title>Complete sequence of chromosome of Geobacter lovleyi SZ.</title>
        <authorList>
            <consortium name="US DOE Joint Genome Institute"/>
            <person name="Lucas S."/>
            <person name="Copeland A."/>
            <person name="Lapidus A."/>
            <person name="Glavina del Rio T."/>
            <person name="Dalin E."/>
            <person name="Tice H."/>
            <person name="Bruce D."/>
            <person name="Goodwin L."/>
            <person name="Pitluck S."/>
            <person name="Chertkov O."/>
            <person name="Meincke L."/>
            <person name="Brettin T."/>
            <person name="Detter J.C."/>
            <person name="Han C."/>
            <person name="Tapia R."/>
            <person name="Kuske C.R."/>
            <person name="Schmutz J."/>
            <person name="Larimer F."/>
            <person name="Land M."/>
            <person name="Hauser L."/>
            <person name="Kyrpides N."/>
            <person name="Mikhailova N."/>
            <person name="Sung Y."/>
            <person name="Fletcher K.E."/>
            <person name="Ritalahti K.M."/>
            <person name="Loeffler F.E."/>
            <person name="Richardson P."/>
        </authorList>
    </citation>
    <scope>NUCLEOTIDE SEQUENCE [LARGE SCALE GENOMIC DNA]</scope>
    <source>
        <strain evidence="11">ATCC BAA-1151 / DSM 17278 / SZ</strain>
    </source>
</reference>
<feature type="binding site" evidence="8">
    <location>
        <position position="98"/>
    </location>
    <ligand>
        <name>Mg(2+)</name>
        <dbReference type="ChEBI" id="CHEBI:18420"/>
    </ligand>
</feature>
<dbReference type="InterPro" id="IPR025877">
    <property type="entry name" value="MobA-like_NTP_Trfase"/>
</dbReference>
<dbReference type="PANTHER" id="PTHR19136:SF81">
    <property type="entry name" value="MOLYBDENUM COFACTOR GUANYLYLTRANSFERASE"/>
    <property type="match status" value="1"/>
</dbReference>
<feature type="binding site" evidence="8">
    <location>
        <position position="98"/>
    </location>
    <ligand>
        <name>GTP</name>
        <dbReference type="ChEBI" id="CHEBI:37565"/>
    </ligand>
</feature>
<dbReference type="CDD" id="cd02503">
    <property type="entry name" value="MobA"/>
    <property type="match status" value="1"/>
</dbReference>
<dbReference type="AlphaFoldDB" id="B3E6Q4"/>
<keyword evidence="3 8" id="KW-0479">Metal-binding</keyword>
<dbReference type="KEGG" id="glo:Glov_1157"/>
<proteinExistence type="inferred from homology"/>
<evidence type="ECO:0000256" key="3">
    <source>
        <dbReference type="ARBA" id="ARBA00022723"/>
    </source>
</evidence>
<dbReference type="EC" id="2.7.7.77" evidence="8"/>
<keyword evidence="7 8" id="KW-0501">Molybdenum cofactor biosynthesis</keyword>
<feature type="binding site" evidence="8">
    <location>
        <position position="25"/>
    </location>
    <ligand>
        <name>GTP</name>
        <dbReference type="ChEBI" id="CHEBI:37565"/>
    </ligand>
</feature>
<dbReference type="STRING" id="398767.Glov_1157"/>
<evidence type="ECO:0000256" key="6">
    <source>
        <dbReference type="ARBA" id="ARBA00023134"/>
    </source>
</evidence>
<dbReference type="RefSeq" id="WP_012469228.1">
    <property type="nucleotide sequence ID" value="NC_010814.1"/>
</dbReference>
<keyword evidence="1 8" id="KW-0963">Cytoplasm</keyword>
<organism evidence="10 11">
    <name type="scientific">Trichlorobacter lovleyi (strain ATCC BAA-1151 / DSM 17278 / SZ)</name>
    <name type="common">Geobacter lovleyi</name>
    <dbReference type="NCBI Taxonomy" id="398767"/>
    <lineage>
        <taxon>Bacteria</taxon>
        <taxon>Pseudomonadati</taxon>
        <taxon>Thermodesulfobacteriota</taxon>
        <taxon>Desulfuromonadia</taxon>
        <taxon>Geobacterales</taxon>
        <taxon>Geobacteraceae</taxon>
        <taxon>Trichlorobacter</taxon>
    </lineage>
</organism>
<evidence type="ECO:0000256" key="7">
    <source>
        <dbReference type="ARBA" id="ARBA00023150"/>
    </source>
</evidence>
<dbReference type="OrthoDB" id="9788394at2"/>
<keyword evidence="6 8" id="KW-0342">GTP-binding</keyword>
<keyword evidence="4 8" id="KW-0547">Nucleotide-binding</keyword>
<keyword evidence="5 8" id="KW-0460">Magnesium</keyword>
<dbReference type="Pfam" id="PF12804">
    <property type="entry name" value="NTP_transf_3"/>
    <property type="match status" value="1"/>
</dbReference>
<comment type="catalytic activity">
    <reaction evidence="8">
        <text>Mo-molybdopterin + GTP + H(+) = Mo-molybdopterin guanine dinucleotide + diphosphate</text>
        <dbReference type="Rhea" id="RHEA:34243"/>
        <dbReference type="ChEBI" id="CHEBI:15378"/>
        <dbReference type="ChEBI" id="CHEBI:33019"/>
        <dbReference type="ChEBI" id="CHEBI:37565"/>
        <dbReference type="ChEBI" id="CHEBI:71302"/>
        <dbReference type="ChEBI" id="CHEBI:71310"/>
        <dbReference type="EC" id="2.7.7.77"/>
    </reaction>
</comment>
<evidence type="ECO:0000313" key="11">
    <source>
        <dbReference type="Proteomes" id="UP000002420"/>
    </source>
</evidence>
<dbReference type="EMBL" id="CP001089">
    <property type="protein sequence ID" value="ACD94879.1"/>
    <property type="molecule type" value="Genomic_DNA"/>
</dbReference>
<evidence type="ECO:0000256" key="1">
    <source>
        <dbReference type="ARBA" id="ARBA00022490"/>
    </source>
</evidence>
<evidence type="ECO:0000256" key="2">
    <source>
        <dbReference type="ARBA" id="ARBA00022679"/>
    </source>
</evidence>
<evidence type="ECO:0000256" key="4">
    <source>
        <dbReference type="ARBA" id="ARBA00022741"/>
    </source>
</evidence>
<comment type="cofactor">
    <cofactor evidence="8">
        <name>Mg(2+)</name>
        <dbReference type="ChEBI" id="CHEBI:18420"/>
    </cofactor>
</comment>
<name>B3E6Q4_TRIL1</name>
<dbReference type="SUPFAM" id="SSF53448">
    <property type="entry name" value="Nucleotide-diphospho-sugar transferases"/>
    <property type="match status" value="1"/>
</dbReference>
<dbReference type="InterPro" id="IPR013482">
    <property type="entry name" value="Molybde_CF_guanTrfase"/>
</dbReference>
<gene>
    <name evidence="8" type="primary">mobA</name>
    <name evidence="10" type="ordered locus">Glov_1157</name>
</gene>
<dbReference type="HOGENOM" id="CLU_055597_2_1_7"/>
<comment type="similarity">
    <text evidence="8">Belongs to the MobA family.</text>
</comment>
<comment type="domain">
    <text evidence="8">The N-terminal domain determines nucleotide recognition and specific binding, while the C-terminal domain determines the specific binding to the target protein.</text>
</comment>
<dbReference type="GO" id="GO:0061603">
    <property type="term" value="F:molybdenum cofactor guanylyltransferase activity"/>
    <property type="evidence" value="ECO:0007669"/>
    <property type="project" value="UniProtKB-EC"/>
</dbReference>
<evidence type="ECO:0000313" key="10">
    <source>
        <dbReference type="EMBL" id="ACD94879.1"/>
    </source>
</evidence>
<feature type="binding site" evidence="8">
    <location>
        <begin position="13"/>
        <end position="15"/>
    </location>
    <ligand>
        <name>GTP</name>
        <dbReference type="ChEBI" id="CHEBI:37565"/>
    </ligand>
</feature>
<dbReference type="PANTHER" id="PTHR19136">
    <property type="entry name" value="MOLYBDENUM COFACTOR GUANYLYLTRANSFERASE"/>
    <property type="match status" value="1"/>
</dbReference>
<dbReference type="Gene3D" id="3.90.550.10">
    <property type="entry name" value="Spore Coat Polysaccharide Biosynthesis Protein SpsA, Chain A"/>
    <property type="match status" value="1"/>
</dbReference>
<dbReference type="GO" id="GO:0005737">
    <property type="term" value="C:cytoplasm"/>
    <property type="evidence" value="ECO:0007669"/>
    <property type="project" value="UniProtKB-SubCell"/>
</dbReference>
<dbReference type="GO" id="GO:0005525">
    <property type="term" value="F:GTP binding"/>
    <property type="evidence" value="ECO:0007669"/>
    <property type="project" value="UniProtKB-UniRule"/>
</dbReference>
<feature type="domain" description="MobA-like NTP transferase" evidence="9">
    <location>
        <begin position="10"/>
        <end position="160"/>
    </location>
</feature>